<protein>
    <submittedName>
        <fullName evidence="2">Uu.00g003870.m01.CDS01</fullName>
    </submittedName>
</protein>
<dbReference type="AlphaFoldDB" id="A0AAI8YIS2"/>
<dbReference type="EMBL" id="CAUWAG010000008">
    <property type="protein sequence ID" value="CAJ2506257.1"/>
    <property type="molecule type" value="Genomic_DNA"/>
</dbReference>
<keyword evidence="3" id="KW-1185">Reference proteome</keyword>
<feature type="region of interest" description="Disordered" evidence="1">
    <location>
        <begin position="212"/>
        <end position="259"/>
    </location>
</feature>
<name>A0AAI8YIS2_9PEZI</name>
<evidence type="ECO:0000313" key="2">
    <source>
        <dbReference type="EMBL" id="CAJ2506257.1"/>
    </source>
</evidence>
<feature type="compositionally biased region" description="Basic and acidic residues" evidence="1">
    <location>
        <begin position="212"/>
        <end position="245"/>
    </location>
</feature>
<reference evidence="2" key="1">
    <citation type="submission" date="2023-10" db="EMBL/GenBank/DDBJ databases">
        <authorList>
            <person name="Hackl T."/>
        </authorList>
    </citation>
    <scope>NUCLEOTIDE SEQUENCE</scope>
</reference>
<accession>A0AAI8YIS2</accession>
<comment type="caution">
    <text evidence="2">The sequence shown here is derived from an EMBL/GenBank/DDBJ whole genome shotgun (WGS) entry which is preliminary data.</text>
</comment>
<gene>
    <name evidence="2" type="ORF">KHLLAP_LOCUS6725</name>
</gene>
<sequence>MNDLTTGPSGIERIPCEMKIKIFVHMTDMRSARSLAQTSQVFAATYHNNAVKIDQAITMNIAHRVAKERIGFQSLSIIKAGIMVYQASHLDVPFALDLFSDFFYLNSDYEVTKKDLNIIKSLDTPCGLLSTAYVLSVMALASWCGLFSNLNAGDAEGWEYHERFLKMYEPALRLKILMYAEACYQASHQQEFERILDLPIAKKAANEAEEAAKKAAEKAKQAQHGTDEAVKEAEEAAKKKKKDEEYQNTPIAAPQRGHF</sequence>
<organism evidence="2 3">
    <name type="scientific">Anthostomella pinea</name>
    <dbReference type="NCBI Taxonomy" id="933095"/>
    <lineage>
        <taxon>Eukaryota</taxon>
        <taxon>Fungi</taxon>
        <taxon>Dikarya</taxon>
        <taxon>Ascomycota</taxon>
        <taxon>Pezizomycotina</taxon>
        <taxon>Sordariomycetes</taxon>
        <taxon>Xylariomycetidae</taxon>
        <taxon>Xylariales</taxon>
        <taxon>Xylariaceae</taxon>
        <taxon>Anthostomella</taxon>
    </lineage>
</organism>
<proteinExistence type="predicted"/>
<evidence type="ECO:0000256" key="1">
    <source>
        <dbReference type="SAM" id="MobiDB-lite"/>
    </source>
</evidence>
<dbReference type="Proteomes" id="UP001295740">
    <property type="component" value="Unassembled WGS sequence"/>
</dbReference>
<evidence type="ECO:0000313" key="3">
    <source>
        <dbReference type="Proteomes" id="UP001295740"/>
    </source>
</evidence>